<organism evidence="4 5">
    <name type="scientific">Lithohypha guttulata</name>
    <dbReference type="NCBI Taxonomy" id="1690604"/>
    <lineage>
        <taxon>Eukaryota</taxon>
        <taxon>Fungi</taxon>
        <taxon>Dikarya</taxon>
        <taxon>Ascomycota</taxon>
        <taxon>Pezizomycotina</taxon>
        <taxon>Eurotiomycetes</taxon>
        <taxon>Chaetothyriomycetidae</taxon>
        <taxon>Chaetothyriales</taxon>
        <taxon>Trichomeriaceae</taxon>
        <taxon>Lithohypha</taxon>
    </lineage>
</organism>
<reference evidence="4 5" key="1">
    <citation type="submission" date="2023-08" db="EMBL/GenBank/DDBJ databases">
        <title>Black Yeasts Isolated from many extreme environments.</title>
        <authorList>
            <person name="Coleine C."/>
            <person name="Stajich J.E."/>
            <person name="Selbmann L."/>
        </authorList>
    </citation>
    <scope>NUCLEOTIDE SEQUENCE [LARGE SCALE GENOMIC DNA]</scope>
    <source>
        <strain evidence="4 5">CCFEE 5885</strain>
    </source>
</reference>
<comment type="caution">
    <text evidence="4">The sequence shown here is derived from an EMBL/GenBank/DDBJ whole genome shotgun (WGS) entry which is preliminary data.</text>
</comment>
<sequence>MTLTEGSSASTSCRQRSSWLFLATEIDAKSRKFAEQNVKDNGLKSRVRIINTDAESKTIIPAAELKRFERVDILLTNPPFYSSEAELQGLAQQKARPPNSACTGAPVEMIFPGGEVAFVSQIVNESALPANKTKIQWYSSMLGKLGSVTLVIEKLKEAGCSNYAVVEFVQGQKTRRWCVAWSWLGLRPSQAVARGTDAVEKKYLPFPTEMELAIDTDTRTLIDKLNEEFVKLDGIEWRFRHDLQAGIGRSIDGDVWSRHARRRQKRIDVEKHGSMDVDSVTDNNKDEEEEQTEPRFAFKLSVQAHNSEAIAATTVASASLLKLRWLQGQDSTVFESFYGWLKRKMMS</sequence>
<dbReference type="Proteomes" id="UP001345013">
    <property type="component" value="Unassembled WGS sequence"/>
</dbReference>
<dbReference type="PROSITE" id="PS00092">
    <property type="entry name" value="N6_MTASE"/>
    <property type="match status" value="1"/>
</dbReference>
<dbReference type="PANTHER" id="PTHR13393:SF0">
    <property type="entry name" value="RNA N6-ADENOSINE-METHYLTRANSFERASE METTL16"/>
    <property type="match status" value="1"/>
</dbReference>
<name>A0ABR0KPC6_9EURO</name>
<feature type="region of interest" description="Disordered" evidence="3">
    <location>
        <begin position="267"/>
        <end position="293"/>
    </location>
</feature>
<evidence type="ECO:0000256" key="3">
    <source>
        <dbReference type="SAM" id="MobiDB-lite"/>
    </source>
</evidence>
<keyword evidence="5" id="KW-1185">Reference proteome</keyword>
<dbReference type="InterPro" id="IPR029063">
    <property type="entry name" value="SAM-dependent_MTases_sf"/>
</dbReference>
<evidence type="ECO:0000313" key="4">
    <source>
        <dbReference type="EMBL" id="KAK5102385.1"/>
    </source>
</evidence>
<dbReference type="SUPFAM" id="SSF53335">
    <property type="entry name" value="S-adenosyl-L-methionine-dependent methyltransferases"/>
    <property type="match status" value="2"/>
</dbReference>
<dbReference type="CDD" id="cd02440">
    <property type="entry name" value="AdoMet_MTases"/>
    <property type="match status" value="1"/>
</dbReference>
<proteinExistence type="predicted"/>
<keyword evidence="2" id="KW-0808">Transferase</keyword>
<accession>A0ABR0KPC6</accession>
<dbReference type="Pfam" id="PF05971">
    <property type="entry name" value="Methyltransf_10"/>
    <property type="match status" value="1"/>
</dbReference>
<gene>
    <name evidence="4" type="ORF">LTR24_000296</name>
</gene>
<evidence type="ECO:0000313" key="5">
    <source>
        <dbReference type="Proteomes" id="UP001345013"/>
    </source>
</evidence>
<dbReference type="Gene3D" id="3.40.50.150">
    <property type="entry name" value="Vaccinia Virus protein VP39"/>
    <property type="match status" value="1"/>
</dbReference>
<protein>
    <recommendedName>
        <fullName evidence="6">U6 small nuclear RNA (adenine-(43)-N(6))-methyltransferase</fullName>
    </recommendedName>
</protein>
<dbReference type="EMBL" id="JAVRRG010000002">
    <property type="protein sequence ID" value="KAK5102385.1"/>
    <property type="molecule type" value="Genomic_DNA"/>
</dbReference>
<evidence type="ECO:0000256" key="1">
    <source>
        <dbReference type="ARBA" id="ARBA00022603"/>
    </source>
</evidence>
<dbReference type="InterPro" id="IPR010286">
    <property type="entry name" value="METTL16/RlmF"/>
</dbReference>
<dbReference type="PANTHER" id="PTHR13393">
    <property type="entry name" value="SAM-DEPENDENT METHYLTRANSFERASE"/>
    <property type="match status" value="1"/>
</dbReference>
<evidence type="ECO:0000256" key="2">
    <source>
        <dbReference type="ARBA" id="ARBA00022679"/>
    </source>
</evidence>
<keyword evidence="1" id="KW-0489">Methyltransferase</keyword>
<dbReference type="InterPro" id="IPR002052">
    <property type="entry name" value="DNA_methylase_N6_adenine_CS"/>
</dbReference>
<evidence type="ECO:0008006" key="6">
    <source>
        <dbReference type="Google" id="ProtNLM"/>
    </source>
</evidence>